<proteinExistence type="predicted"/>
<dbReference type="AlphaFoldDB" id="A0A1Y1QLG1"/>
<dbReference type="GO" id="GO:0016052">
    <property type="term" value="P:carbohydrate catabolic process"/>
    <property type="evidence" value="ECO:0007669"/>
    <property type="project" value="InterPro"/>
</dbReference>
<organism evidence="4 5">
    <name type="scientific">Thiothrix lacustris</name>
    <dbReference type="NCBI Taxonomy" id="525917"/>
    <lineage>
        <taxon>Bacteria</taxon>
        <taxon>Pseudomonadati</taxon>
        <taxon>Pseudomonadota</taxon>
        <taxon>Gammaproteobacteria</taxon>
        <taxon>Thiotrichales</taxon>
        <taxon>Thiotrichaceae</taxon>
        <taxon>Thiothrix</taxon>
    </lineage>
</organism>
<dbReference type="InterPro" id="IPR010502">
    <property type="entry name" value="Carb-bd_dom_fam9"/>
</dbReference>
<dbReference type="Proteomes" id="UP000192491">
    <property type="component" value="Unassembled WGS sequence"/>
</dbReference>
<evidence type="ECO:0000313" key="5">
    <source>
        <dbReference type="Proteomes" id="UP000192491"/>
    </source>
</evidence>
<evidence type="ECO:0000313" key="4">
    <source>
        <dbReference type="EMBL" id="OQX08537.1"/>
    </source>
</evidence>
<comment type="caution">
    <text evidence="4">The sequence shown here is derived from an EMBL/GenBank/DDBJ whole genome shotgun (WGS) entry which is preliminary data.</text>
</comment>
<dbReference type="Gene3D" id="2.60.40.1190">
    <property type="match status" value="1"/>
</dbReference>
<feature type="compositionally biased region" description="Polar residues" evidence="1">
    <location>
        <begin position="594"/>
        <end position="603"/>
    </location>
</feature>
<dbReference type="SUPFAM" id="SSF49344">
    <property type="entry name" value="CBD9-like"/>
    <property type="match status" value="1"/>
</dbReference>
<feature type="region of interest" description="Disordered" evidence="1">
    <location>
        <begin position="575"/>
        <end position="606"/>
    </location>
</feature>
<evidence type="ECO:0000256" key="2">
    <source>
        <dbReference type="SAM" id="SignalP"/>
    </source>
</evidence>
<reference evidence="4 5" key="1">
    <citation type="submission" date="2017-01" db="EMBL/GenBank/DDBJ databases">
        <title>Novel large sulfur bacteria in the metagenomes of groundwater-fed chemosynthetic microbial mats in the Lake Huron basin.</title>
        <authorList>
            <person name="Sharrar A.M."/>
            <person name="Flood B.E."/>
            <person name="Bailey J.V."/>
            <person name="Jones D.S."/>
            <person name="Biddanda B."/>
            <person name="Ruberg S.A."/>
            <person name="Marcus D.N."/>
            <person name="Dick G.J."/>
        </authorList>
    </citation>
    <scope>NUCLEOTIDE SEQUENCE [LARGE SCALE GENOMIC DNA]</scope>
    <source>
        <strain evidence="4">A8</strain>
    </source>
</reference>
<protein>
    <recommendedName>
        <fullName evidence="3">Carbohydrate-binding domain-containing protein</fullName>
    </recommendedName>
</protein>
<sequence>MAKLRRPRGSRILAPFLLLLGLTATHHANAFYNSTSALGTNTNEIMEDDASAPFIDLMKMSLPFREARPLTKGEVQYDRYGWPRSIAPGGQAGTRILNKLPAGTIPRGFYSVLYEGEGKLEYGNDASLVEHTPGRDVILIDPGKDNELSATLYIKATNPANHLRNIRILPQGGICASNPFQRVASAGQCQGDYWSFEQHSSKIIFNPDYLKYMRDFRVIRFMNMSGITRNPVYVWEDRASIDQSTWGGAEGIRGAPMEVMVELANRLHADPWFSLPHAASDDFIRRFADYVKVHLDPSLKVYVEYTNEAWNGIFNQHAYVKQQGQRLGLDPDPQQAAYKFYSQRSVEVFRIWEQLFGSNERLVRVMGGLVGSTQMSKTILSHNGAYRSTDAYAVAPYVYGDTNALRQARSVSDIFRIMTDPKYPHSLPNEIELIRKQADVTRSFGVDLIAYEGGQHLVDWNTKSNDQHPNNLFYQANRHPQMGVIYKRLLEGWRQAGGKLFVHYTSPRIYQKYGSFGAKEFITQPDGKAPKHQAMINFSRSNPCWWAGCSGNTLVRHTKPATTLEAMKTQSEPLDATAPQHEPVHGEPPPFPMGNTTPEQEFSGNAPVNPPPAAQRLLVSMRASPAERYVNGGNALINLRRNGADPWQGAAHYVLRTVAHGKIDGTQDLAALWQASWDQNNLYLRIGVEDNRFVANTPVPWNNDSVEVYLDADGSLNSQYDGRNDFHFIFDMANGKVALGKNSPPQERIAMNQRVIREGEGYVLEITLPWSAVGMSPRPGMRIGLDVHVNDNDGTPQRKGKLTWRAREDEAWRNPSLFGRVILGE</sequence>
<gene>
    <name evidence="4" type="ORF">BWK73_25145</name>
</gene>
<dbReference type="GO" id="GO:0030246">
    <property type="term" value="F:carbohydrate binding"/>
    <property type="evidence" value="ECO:0007669"/>
    <property type="project" value="InterPro"/>
</dbReference>
<feature type="signal peptide" evidence="2">
    <location>
        <begin position="1"/>
        <end position="30"/>
    </location>
</feature>
<name>A0A1Y1QLG1_9GAMM</name>
<dbReference type="EMBL" id="MTEJ01000172">
    <property type="protein sequence ID" value="OQX08537.1"/>
    <property type="molecule type" value="Genomic_DNA"/>
</dbReference>
<accession>A0A1Y1QLG1</accession>
<dbReference type="Pfam" id="PF06452">
    <property type="entry name" value="CBM9_1"/>
    <property type="match status" value="1"/>
</dbReference>
<feature type="domain" description="Carbohydrate-binding" evidence="3">
    <location>
        <begin position="646"/>
        <end position="823"/>
    </location>
</feature>
<evidence type="ECO:0000259" key="3">
    <source>
        <dbReference type="Pfam" id="PF06452"/>
    </source>
</evidence>
<feature type="chain" id="PRO_5012892111" description="Carbohydrate-binding domain-containing protein" evidence="2">
    <location>
        <begin position="31"/>
        <end position="825"/>
    </location>
</feature>
<keyword evidence="2" id="KW-0732">Signal</keyword>
<dbReference type="GO" id="GO:0004553">
    <property type="term" value="F:hydrolase activity, hydrolyzing O-glycosyl compounds"/>
    <property type="evidence" value="ECO:0007669"/>
    <property type="project" value="InterPro"/>
</dbReference>
<evidence type="ECO:0000256" key="1">
    <source>
        <dbReference type="SAM" id="MobiDB-lite"/>
    </source>
</evidence>